<dbReference type="Proteomes" id="UP001148662">
    <property type="component" value="Unassembled WGS sequence"/>
</dbReference>
<sequence length="615" mass="69061">MSTATANKTTLPTLDKLGVSAPKASDVNAVDIASKWLQTFEKNIANNNIDGILSGLTEDAWWRDLLSMTWDFRTFQGKDKIRHFLKDRLANSKLKDFKVSFAEYESLYEDLAWIRAHYTFENGVGGGTGVLRLVPTKGHGGNIEWQAHNICTNLQSLRGYPPAVGPLRDFDPNHGKWLDMRKRQMEYADHDPEVLVVGGGQSGLEISARLKLLGVPSLVIEKQARIGDQWRHRYAALCLHDVVWYDHMPYIPFPENWPVYTPAQKLADWLESYAKNMEVDYWTSATVTHARKLKDGKWEVTVRRGDKDRIFNVKHLVFAIGVGGGTPNMPKIPGMDKFKGQILHSTQHDKALDHAGKKVVVVGACTSAHDIAADYANNGIDVTLYQRSATYIMTTKEGMPRLMKGTYWEGGPPTDVADMIDNSLPILYKKDDPQAHHEGHRRGGPHCYSELLDGLQKRGFKLSWGVDDSGFLILALLRLGGYYLDVGASRMIIDGRIKLKSGASIKEFTETGIISDDGTKMDADVFLFATGYGDPRNPMRDILGPELGKKLTPIWGINDEGEIRTAWKEAGIENCWVMMGNFAWCRFYSQHLALQIKAKREGIWDGKRYSLESKA</sequence>
<evidence type="ECO:0000313" key="2">
    <source>
        <dbReference type="Proteomes" id="UP001148662"/>
    </source>
</evidence>
<proteinExistence type="predicted"/>
<name>A0ACC1T538_9APHY</name>
<accession>A0ACC1T538</accession>
<comment type="caution">
    <text evidence="1">The sequence shown here is derived from an EMBL/GenBank/DDBJ whole genome shotgun (WGS) entry which is preliminary data.</text>
</comment>
<gene>
    <name evidence="1" type="ORF">NM688_g3601</name>
</gene>
<dbReference type="EMBL" id="JANHOG010000536">
    <property type="protein sequence ID" value="KAJ3553462.1"/>
    <property type="molecule type" value="Genomic_DNA"/>
</dbReference>
<evidence type="ECO:0000313" key="1">
    <source>
        <dbReference type="EMBL" id="KAJ3553462.1"/>
    </source>
</evidence>
<organism evidence="1 2">
    <name type="scientific">Phlebia brevispora</name>
    <dbReference type="NCBI Taxonomy" id="194682"/>
    <lineage>
        <taxon>Eukaryota</taxon>
        <taxon>Fungi</taxon>
        <taxon>Dikarya</taxon>
        <taxon>Basidiomycota</taxon>
        <taxon>Agaricomycotina</taxon>
        <taxon>Agaricomycetes</taxon>
        <taxon>Polyporales</taxon>
        <taxon>Meruliaceae</taxon>
        <taxon>Phlebia</taxon>
    </lineage>
</organism>
<keyword evidence="2" id="KW-1185">Reference proteome</keyword>
<protein>
    <submittedName>
        <fullName evidence="1">Uncharacterized protein</fullName>
    </submittedName>
</protein>
<reference evidence="1" key="1">
    <citation type="submission" date="2022-07" db="EMBL/GenBank/DDBJ databases">
        <title>Genome Sequence of Phlebia brevispora.</title>
        <authorList>
            <person name="Buettner E."/>
        </authorList>
    </citation>
    <scope>NUCLEOTIDE SEQUENCE</scope>
    <source>
        <strain evidence="1">MPL23</strain>
    </source>
</reference>